<dbReference type="InterPro" id="IPR036291">
    <property type="entry name" value="NAD(P)-bd_dom_sf"/>
</dbReference>
<feature type="domain" description="Enoyl reductase (ER)" evidence="2">
    <location>
        <begin position="24"/>
        <end position="347"/>
    </location>
</feature>
<accession>A0A2K1JJD2</accession>
<dbReference type="EnsemblPlants" id="Pp3c14_26420V3.1">
    <property type="protein sequence ID" value="Pp3c14_26420V3.1"/>
    <property type="gene ID" value="Pp3c14_26420"/>
</dbReference>
<dbReference type="GeneID" id="112291856"/>
<evidence type="ECO:0000313" key="5">
    <source>
        <dbReference type="Proteomes" id="UP000006727"/>
    </source>
</evidence>
<evidence type="ECO:0000313" key="3">
    <source>
        <dbReference type="EMBL" id="PNR41663.1"/>
    </source>
</evidence>
<dbReference type="InterPro" id="IPR011032">
    <property type="entry name" value="GroES-like_sf"/>
</dbReference>
<dbReference type="SUPFAM" id="SSF50129">
    <property type="entry name" value="GroES-like"/>
    <property type="match status" value="1"/>
</dbReference>
<dbReference type="InterPro" id="IPR045010">
    <property type="entry name" value="MDR_fam"/>
</dbReference>
<name>A0A2K1JJD2_PHYPA</name>
<sequence length="349" mass="37689">MASSQFEGGKVRHKQVVLAAIPKGMPKVTDLRVEETETDVVVQPDSNDVAVKLLYISLDPYYRELMAEEDLLGLGLYKKGEPIYGGVVAEVVLSDNPDFQVGDTVLGNLNFSEYVVVPKGQDLIKVDASQVPASYYLGVLGMPGLTAWVGLKLIGKAKAGDQVFVTAAAGAVGQVVGQLAKVYGCRVVGSAGSDEKVKLLKTEFGFDDAYNYKTEADLDKALKRHLPNGIDIYFDNVGGETLDAVFKNVNMGARIVLCGAISQYNVAEDKRYGIKNLFSAVAKAVKMEGFLVGKYTAEHMGEYATEMSGYLKEGKVKYREHVTKGIENFPSAFAGLMTGENVGKSVLRV</sequence>
<dbReference type="InterPro" id="IPR020843">
    <property type="entry name" value="ER"/>
</dbReference>
<dbReference type="SUPFAM" id="SSF51735">
    <property type="entry name" value="NAD(P)-binding Rossmann-fold domains"/>
    <property type="match status" value="1"/>
</dbReference>
<dbReference type="Gramene" id="Pp3c14_26420V3.2">
    <property type="protein sequence ID" value="Pp3c14_26420V3.2"/>
    <property type="gene ID" value="Pp3c14_26420"/>
</dbReference>
<reference evidence="3 5" key="2">
    <citation type="journal article" date="2018" name="Plant J.">
        <title>The Physcomitrella patens chromosome-scale assembly reveals moss genome structure and evolution.</title>
        <authorList>
            <person name="Lang D."/>
            <person name="Ullrich K.K."/>
            <person name="Murat F."/>
            <person name="Fuchs J."/>
            <person name="Jenkins J."/>
            <person name="Haas F.B."/>
            <person name="Piednoel M."/>
            <person name="Gundlach H."/>
            <person name="Van Bel M."/>
            <person name="Meyberg R."/>
            <person name="Vives C."/>
            <person name="Morata J."/>
            <person name="Symeonidi A."/>
            <person name="Hiss M."/>
            <person name="Muchero W."/>
            <person name="Kamisugi Y."/>
            <person name="Saleh O."/>
            <person name="Blanc G."/>
            <person name="Decker E.L."/>
            <person name="van Gessel N."/>
            <person name="Grimwood J."/>
            <person name="Hayes R.D."/>
            <person name="Graham S.W."/>
            <person name="Gunter L.E."/>
            <person name="McDaniel S.F."/>
            <person name="Hoernstein S.N.W."/>
            <person name="Larsson A."/>
            <person name="Li F.W."/>
            <person name="Perroud P.F."/>
            <person name="Phillips J."/>
            <person name="Ranjan P."/>
            <person name="Rokshar D.S."/>
            <person name="Rothfels C.J."/>
            <person name="Schneider L."/>
            <person name="Shu S."/>
            <person name="Stevenson D.W."/>
            <person name="Thummler F."/>
            <person name="Tillich M."/>
            <person name="Villarreal Aguilar J.C."/>
            <person name="Widiez T."/>
            <person name="Wong G.K."/>
            <person name="Wymore A."/>
            <person name="Zhang Y."/>
            <person name="Zimmer A.D."/>
            <person name="Quatrano R.S."/>
            <person name="Mayer K.F.X."/>
            <person name="Goodstein D."/>
            <person name="Casacuberta J.M."/>
            <person name="Vandepoele K."/>
            <person name="Reski R."/>
            <person name="Cuming A.C."/>
            <person name="Tuskan G.A."/>
            <person name="Maumus F."/>
            <person name="Salse J."/>
            <person name="Schmutz J."/>
            <person name="Rensing S.A."/>
        </authorList>
    </citation>
    <scope>NUCLEOTIDE SEQUENCE [LARGE SCALE GENOMIC DNA]</scope>
    <source>
        <strain evidence="4 5">cv. Gransden 2004</strain>
    </source>
</reference>
<gene>
    <name evidence="4" type="primary">LOC112291856</name>
    <name evidence="3" type="ORF">PHYPA_019068</name>
</gene>
<dbReference type="EMBL" id="ABEU02000014">
    <property type="protein sequence ID" value="PNR41663.1"/>
    <property type="molecule type" value="Genomic_DNA"/>
</dbReference>
<evidence type="ECO:0000256" key="1">
    <source>
        <dbReference type="ARBA" id="ARBA00023002"/>
    </source>
</evidence>
<dbReference type="Gramene" id="Pp3c14_26420V3.1">
    <property type="protein sequence ID" value="Pp3c14_26420V3.1"/>
    <property type="gene ID" value="Pp3c14_26420"/>
</dbReference>
<dbReference type="STRING" id="3218.A0A2K1JJD2"/>
<dbReference type="PaxDb" id="3218-PP1S269_47V6.1"/>
<dbReference type="GO" id="GO:0016628">
    <property type="term" value="F:oxidoreductase activity, acting on the CH-CH group of donors, NAD or NADP as acceptor"/>
    <property type="evidence" value="ECO:0007669"/>
    <property type="project" value="InterPro"/>
</dbReference>
<dbReference type="PANTHER" id="PTHR43205">
    <property type="entry name" value="PROSTAGLANDIN REDUCTASE"/>
    <property type="match status" value="1"/>
</dbReference>
<organism evidence="3">
    <name type="scientific">Physcomitrium patens</name>
    <name type="common">Spreading-leaved earth moss</name>
    <name type="synonym">Physcomitrella patens</name>
    <dbReference type="NCBI Taxonomy" id="3218"/>
    <lineage>
        <taxon>Eukaryota</taxon>
        <taxon>Viridiplantae</taxon>
        <taxon>Streptophyta</taxon>
        <taxon>Embryophyta</taxon>
        <taxon>Bryophyta</taxon>
        <taxon>Bryophytina</taxon>
        <taxon>Bryopsida</taxon>
        <taxon>Funariidae</taxon>
        <taxon>Funariales</taxon>
        <taxon>Funariaceae</taxon>
        <taxon>Physcomitrium</taxon>
    </lineage>
</organism>
<dbReference type="RefSeq" id="XP_024395538.1">
    <property type="nucleotide sequence ID" value="XM_024539770.2"/>
</dbReference>
<dbReference type="Gene3D" id="3.40.50.720">
    <property type="entry name" value="NAD(P)-binding Rossmann-like Domain"/>
    <property type="match status" value="1"/>
</dbReference>
<protein>
    <recommendedName>
        <fullName evidence="2">Enoyl reductase (ER) domain-containing protein</fullName>
    </recommendedName>
</protein>
<dbReference type="InterPro" id="IPR013149">
    <property type="entry name" value="ADH-like_C"/>
</dbReference>
<dbReference type="FunFam" id="3.40.50.720:FF:000121">
    <property type="entry name" value="Prostaglandin reductase 2"/>
    <property type="match status" value="1"/>
</dbReference>
<dbReference type="EnsemblPlants" id="Pp3c14_26420V3.2">
    <property type="protein sequence ID" value="Pp3c14_26420V3.2"/>
    <property type="gene ID" value="Pp3c14_26420"/>
</dbReference>
<dbReference type="Proteomes" id="UP000006727">
    <property type="component" value="Chromosome 14"/>
</dbReference>
<dbReference type="Pfam" id="PF16884">
    <property type="entry name" value="ADH_N_2"/>
    <property type="match status" value="1"/>
</dbReference>
<dbReference type="AlphaFoldDB" id="A0A2K1JJD2"/>
<dbReference type="OrthoDB" id="809632at2759"/>
<keyword evidence="5" id="KW-1185">Reference proteome</keyword>
<dbReference type="Pfam" id="PF00107">
    <property type="entry name" value="ADH_zinc_N"/>
    <property type="match status" value="1"/>
</dbReference>
<keyword evidence="1" id="KW-0560">Oxidoreductase</keyword>
<dbReference type="PANTHER" id="PTHR43205:SF7">
    <property type="entry name" value="PROSTAGLANDIN REDUCTASE 1"/>
    <property type="match status" value="1"/>
</dbReference>
<evidence type="ECO:0000259" key="2">
    <source>
        <dbReference type="SMART" id="SM00829"/>
    </source>
</evidence>
<dbReference type="OMA" id="RSETDWD"/>
<evidence type="ECO:0000313" key="4">
    <source>
        <dbReference type="EnsemblPlants" id="Pp3c14_26420V3.1"/>
    </source>
</evidence>
<dbReference type="Gene3D" id="3.90.180.10">
    <property type="entry name" value="Medium-chain alcohol dehydrogenases, catalytic domain"/>
    <property type="match status" value="1"/>
</dbReference>
<dbReference type="InterPro" id="IPR041694">
    <property type="entry name" value="ADH_N_2"/>
</dbReference>
<dbReference type="SMART" id="SM00829">
    <property type="entry name" value="PKS_ER"/>
    <property type="match status" value="1"/>
</dbReference>
<dbReference type="SMR" id="A0A2K1JJD2"/>
<reference evidence="4" key="3">
    <citation type="submission" date="2020-12" db="UniProtKB">
        <authorList>
            <consortium name="EnsemblPlants"/>
        </authorList>
    </citation>
    <scope>IDENTIFICATION</scope>
</reference>
<reference evidence="3 5" key="1">
    <citation type="journal article" date="2008" name="Science">
        <title>The Physcomitrella genome reveals evolutionary insights into the conquest of land by plants.</title>
        <authorList>
            <person name="Rensing S."/>
            <person name="Lang D."/>
            <person name="Zimmer A."/>
            <person name="Terry A."/>
            <person name="Salamov A."/>
            <person name="Shapiro H."/>
            <person name="Nishiyama T."/>
            <person name="Perroud P.-F."/>
            <person name="Lindquist E."/>
            <person name="Kamisugi Y."/>
            <person name="Tanahashi T."/>
            <person name="Sakakibara K."/>
            <person name="Fujita T."/>
            <person name="Oishi K."/>
            <person name="Shin-I T."/>
            <person name="Kuroki Y."/>
            <person name="Toyoda A."/>
            <person name="Suzuki Y."/>
            <person name="Hashimoto A."/>
            <person name="Yamaguchi K."/>
            <person name="Sugano A."/>
            <person name="Kohara Y."/>
            <person name="Fujiyama A."/>
            <person name="Anterola A."/>
            <person name="Aoki S."/>
            <person name="Ashton N."/>
            <person name="Barbazuk W.B."/>
            <person name="Barker E."/>
            <person name="Bennetzen J."/>
            <person name="Bezanilla M."/>
            <person name="Blankenship R."/>
            <person name="Cho S.H."/>
            <person name="Dutcher S."/>
            <person name="Estelle M."/>
            <person name="Fawcett J.A."/>
            <person name="Gundlach H."/>
            <person name="Hanada K."/>
            <person name="Heyl A."/>
            <person name="Hicks K.A."/>
            <person name="Hugh J."/>
            <person name="Lohr M."/>
            <person name="Mayer K."/>
            <person name="Melkozernov A."/>
            <person name="Murata T."/>
            <person name="Nelson D."/>
            <person name="Pils B."/>
            <person name="Prigge M."/>
            <person name="Reiss B."/>
            <person name="Renner T."/>
            <person name="Rombauts S."/>
            <person name="Rushton P."/>
            <person name="Sanderfoot A."/>
            <person name="Schween G."/>
            <person name="Shiu S.-H."/>
            <person name="Stueber K."/>
            <person name="Theodoulou F.L."/>
            <person name="Tu H."/>
            <person name="Van de Peer Y."/>
            <person name="Verrier P.J."/>
            <person name="Waters E."/>
            <person name="Wood A."/>
            <person name="Yang L."/>
            <person name="Cove D."/>
            <person name="Cuming A."/>
            <person name="Hasebe M."/>
            <person name="Lucas S."/>
            <person name="Mishler D.B."/>
            <person name="Reski R."/>
            <person name="Grigoriev I."/>
            <person name="Quatrano R.S."/>
            <person name="Boore J.L."/>
        </authorList>
    </citation>
    <scope>NUCLEOTIDE SEQUENCE [LARGE SCALE GENOMIC DNA]</scope>
    <source>
        <strain evidence="4 5">cv. Gransden 2004</strain>
    </source>
</reference>
<proteinExistence type="predicted"/>